<reference evidence="2 3" key="1">
    <citation type="journal article" date="2013" name="Genome Announc.">
        <title>Draft Genome Sequence of Rhodococcus opacus Strain M213 Shows a Diverse Catabolic Potential.</title>
        <authorList>
            <person name="Pathak A."/>
            <person name="Green S.J."/>
            <person name="Ogram A."/>
            <person name="Chauhan A."/>
        </authorList>
    </citation>
    <scope>NUCLEOTIDE SEQUENCE [LARGE SCALE GENOMIC DNA]</scope>
    <source>
        <strain evidence="2 3">M213</strain>
    </source>
</reference>
<comment type="caution">
    <text evidence="2">The sequence shown here is derived from an EMBL/GenBank/DDBJ whole genome shotgun (WGS) entry which is preliminary data.</text>
</comment>
<gene>
    <name evidence="2" type="ORF">WSS_A31675</name>
</gene>
<sequence>MTAAIPAHLHGRAITDWHLPTLVLDRRGLLLRCAATELVPAADLMASTVAVGVDWFPFTLGAAAITADGPAGLSSDYRGWTYDDRGLGITLARLQTEGQMLHRKAARLTRLAVAAEPEVRAQFEGKIAVLNEHRTAVGVKRGKINRELGFHFARQVTDYAATAGAQVIAVEDLTTLETRGHGRVNNNRAAQSARVKRPPPSRTPPRVWVSRWSRCPPADPRHSVRGATNRSPAPAAITPHGVPAAWSAATATRLPG</sequence>
<evidence type="ECO:0000313" key="2">
    <source>
        <dbReference type="EMBL" id="EKT78661.1"/>
    </source>
</evidence>
<proteinExistence type="predicted"/>
<accession>K8XCT6</accession>
<dbReference type="EMBL" id="AJYC02000102">
    <property type="protein sequence ID" value="EKT78661.1"/>
    <property type="molecule type" value="Genomic_DNA"/>
</dbReference>
<evidence type="ECO:0000256" key="1">
    <source>
        <dbReference type="SAM" id="MobiDB-lite"/>
    </source>
</evidence>
<feature type="region of interest" description="Disordered" evidence="1">
    <location>
        <begin position="180"/>
        <end position="256"/>
    </location>
</feature>
<evidence type="ECO:0000313" key="3">
    <source>
        <dbReference type="Proteomes" id="UP000005951"/>
    </source>
</evidence>
<dbReference type="AlphaFoldDB" id="K8XCT6"/>
<dbReference type="Proteomes" id="UP000005951">
    <property type="component" value="Unassembled WGS sequence"/>
</dbReference>
<name>K8XCT6_RHOOP</name>
<protein>
    <submittedName>
        <fullName evidence="2">Uncharacterized protein</fullName>
    </submittedName>
</protein>
<organism evidence="2 3">
    <name type="scientific">Rhodococcus opacus M213</name>
    <dbReference type="NCBI Taxonomy" id="1129896"/>
    <lineage>
        <taxon>Bacteria</taxon>
        <taxon>Bacillati</taxon>
        <taxon>Actinomycetota</taxon>
        <taxon>Actinomycetes</taxon>
        <taxon>Mycobacteriales</taxon>
        <taxon>Nocardiaceae</taxon>
        <taxon>Rhodococcus</taxon>
    </lineage>
</organism>